<sequence length="545" mass="59959">MSINLADWSLWELSAPNSNTAGKALHGGDFTPNGDGNSREMRLDPWDNPAMVWVSSGNDATSDADGGWNKYIANIDPTKKHLSFVYFRRVSDSAAGRFYHGCASASWGSQDATETLGAGAISGNPYFNSLLISALTKSEWYVSIGVIHEAGYAGGYSGLAGIYRVSDGAKVFASTEYRQKSGATVQMHRIYLYYSTSPLDEIEWWNPGFYAMDGTEPTLAKLLEPPKRTPSQSHDDWLLDPRNQRYRATLIEIHADSGLYRLATQPYFQPDGAWDDLLLDEVVVESALDASVSVGDFTFSDDYRTHWGVEDFYGRPCRVWLGDTRWARDAFVQIADLVIDHIQRQDDGVYRVTFTDSMPLLEEKIIGTKVNGQPMPVAYGSPRNVTPIMTDYLTRVYRFSESALTAISAVRDRGKTPSTITKLLPTGSVKIGVNVAGTITGDVTAAPTFLRDVVAALLTRAGIATTAASIVMRRFPTAYPNGYPLDIYIDDQPTYRDLLQSICESCGASLAREANGAYSLTYITFDSTPSLTLTSDDILPILRTV</sequence>
<proteinExistence type="predicted"/>
<evidence type="ECO:0000256" key="1">
    <source>
        <dbReference type="SAM" id="MobiDB-lite"/>
    </source>
</evidence>
<accession>A0A1Y1QSF7</accession>
<evidence type="ECO:0008006" key="4">
    <source>
        <dbReference type="Google" id="ProtNLM"/>
    </source>
</evidence>
<organism evidence="2 3">
    <name type="scientific">Thiothrix lacustris</name>
    <dbReference type="NCBI Taxonomy" id="525917"/>
    <lineage>
        <taxon>Bacteria</taxon>
        <taxon>Pseudomonadati</taxon>
        <taxon>Pseudomonadota</taxon>
        <taxon>Gammaproteobacteria</taxon>
        <taxon>Thiotrichales</taxon>
        <taxon>Thiotrichaceae</taxon>
        <taxon>Thiothrix</taxon>
    </lineage>
</organism>
<evidence type="ECO:0000313" key="2">
    <source>
        <dbReference type="EMBL" id="OQX12805.1"/>
    </source>
</evidence>
<evidence type="ECO:0000313" key="3">
    <source>
        <dbReference type="Proteomes" id="UP000192491"/>
    </source>
</evidence>
<gene>
    <name evidence="2" type="ORF">BWK73_13905</name>
</gene>
<feature type="region of interest" description="Disordered" evidence="1">
    <location>
        <begin position="22"/>
        <end position="41"/>
    </location>
</feature>
<comment type="caution">
    <text evidence="2">The sequence shown here is derived from an EMBL/GenBank/DDBJ whole genome shotgun (WGS) entry which is preliminary data.</text>
</comment>
<name>A0A1Y1QSF7_9GAMM</name>
<reference evidence="2 3" key="1">
    <citation type="submission" date="2017-01" db="EMBL/GenBank/DDBJ databases">
        <title>Novel large sulfur bacteria in the metagenomes of groundwater-fed chemosynthetic microbial mats in the Lake Huron basin.</title>
        <authorList>
            <person name="Sharrar A.M."/>
            <person name="Flood B.E."/>
            <person name="Bailey J.V."/>
            <person name="Jones D.S."/>
            <person name="Biddanda B."/>
            <person name="Ruberg S.A."/>
            <person name="Marcus D.N."/>
            <person name="Dick G.J."/>
        </authorList>
    </citation>
    <scope>NUCLEOTIDE SEQUENCE [LARGE SCALE GENOMIC DNA]</scope>
    <source>
        <strain evidence="2">A8</strain>
    </source>
</reference>
<dbReference type="EMBL" id="MTEJ01000058">
    <property type="protein sequence ID" value="OQX12805.1"/>
    <property type="molecule type" value="Genomic_DNA"/>
</dbReference>
<protein>
    <recommendedName>
        <fullName evidence="4">Tip attachment protein J domain-containing protein</fullName>
    </recommendedName>
</protein>
<dbReference type="Proteomes" id="UP000192491">
    <property type="component" value="Unassembled WGS sequence"/>
</dbReference>
<dbReference type="AlphaFoldDB" id="A0A1Y1QSF7"/>